<dbReference type="GO" id="GO:0005737">
    <property type="term" value="C:cytoplasm"/>
    <property type="evidence" value="ECO:0007669"/>
    <property type="project" value="UniProtKB-SubCell"/>
</dbReference>
<feature type="modified residue" description="O-(phosphoribosyl dephospho-coenzyme A)serine" evidence="5 7">
    <location>
        <position position="25"/>
    </location>
</feature>
<keyword evidence="3 5" id="KW-0597">Phosphoprotein</keyword>
<dbReference type="InterPro" id="IPR011762">
    <property type="entry name" value="COA_CT_N"/>
</dbReference>
<sequence>MEQLHFSYQGQQSINKMVRVGNVGSGDLEILLEPNEHNEITIDLMTSVDNRQPLWQAVFDRQFDAQSAGMTVTINDFGATPGVIGLRLIQALEQLNSEPTPTTATPLGNISFIEMGARDRAKFILDNGSFREVLGNEYHSFSPWLVPQGVVPQTDDGAVVAKGTIDGKPSVVIGIDGTFQGGAIGEISGAKMAAALELALEDAKAGHPTQVVLLLETGGVRLQEANLGLAAIADIHAGIIALRQYVPVTCVVAGTVGCFGGMSIAAGLCSKLILTQEARLGLNGPQVIEQEAGIEEYDSRNRPFIWSFTGGAPRVATGFADVFVADNAEQIRREVAQIINQPLPETARCEQVEHFLSVFAAMDKQEQATPELVRHYFAKGESNA</sequence>
<dbReference type="RefSeq" id="WP_072961796.1">
    <property type="nucleotide sequence ID" value="NZ_FQUH01000018.1"/>
</dbReference>
<dbReference type="PROSITE" id="PS50980">
    <property type="entry name" value="COA_CT_NTER"/>
    <property type="match status" value="1"/>
</dbReference>
<evidence type="ECO:0000256" key="5">
    <source>
        <dbReference type="HAMAP-Rule" id="MF_00710"/>
    </source>
</evidence>
<evidence type="ECO:0000256" key="7">
    <source>
        <dbReference type="PIRSR" id="PIRSR609662-50"/>
    </source>
</evidence>
<evidence type="ECO:0000256" key="6">
    <source>
        <dbReference type="NCBIfam" id="TIGR03130"/>
    </source>
</evidence>
<proteinExistence type="inferred from homology"/>
<evidence type="ECO:0000256" key="4">
    <source>
        <dbReference type="ARBA" id="ARBA00022679"/>
    </source>
</evidence>
<comment type="similarity">
    <text evidence="5">Belongs to the MdcC family.</text>
</comment>
<dbReference type="NCBIfam" id="TIGR03133">
    <property type="entry name" value="malonate_beta"/>
    <property type="match status" value="1"/>
</dbReference>
<reference evidence="10" key="1">
    <citation type="submission" date="2016-11" db="EMBL/GenBank/DDBJ databases">
        <authorList>
            <person name="Varghese N."/>
            <person name="Submissions S."/>
        </authorList>
    </citation>
    <scope>NUCLEOTIDE SEQUENCE [LARGE SCALE GENOMIC DNA]</scope>
    <source>
        <strain evidence="10">DSM 21264</strain>
    </source>
</reference>
<comment type="subcellular location">
    <subcellularLocation>
        <location evidence="1 5">Cytoplasm</location>
    </subcellularLocation>
</comment>
<dbReference type="InterPro" id="IPR023439">
    <property type="entry name" value="Mal_deCO2ase/Cit_lyase_ACP"/>
</dbReference>
<dbReference type="EMBL" id="FQUH01000018">
    <property type="protein sequence ID" value="SHF84888.1"/>
    <property type="molecule type" value="Genomic_DNA"/>
</dbReference>
<evidence type="ECO:0000313" key="10">
    <source>
        <dbReference type="Proteomes" id="UP000184159"/>
    </source>
</evidence>
<dbReference type="Pfam" id="PF01039">
    <property type="entry name" value="Carboxyl_trans"/>
    <property type="match status" value="1"/>
</dbReference>
<dbReference type="NCBIfam" id="TIGR03130">
    <property type="entry name" value="malonate_delta"/>
    <property type="match status" value="1"/>
</dbReference>
<evidence type="ECO:0000313" key="9">
    <source>
        <dbReference type="EMBL" id="SHF84888.1"/>
    </source>
</evidence>
<dbReference type="Gene3D" id="3.90.226.10">
    <property type="entry name" value="2-enoyl-CoA Hydratase, Chain A, domain 1"/>
    <property type="match status" value="1"/>
</dbReference>
<dbReference type="GO" id="GO:0016740">
    <property type="term" value="F:transferase activity"/>
    <property type="evidence" value="ECO:0007669"/>
    <property type="project" value="UniProtKB-KW"/>
</dbReference>
<dbReference type="InterPro" id="IPR017556">
    <property type="entry name" value="Malonate_beta"/>
</dbReference>
<dbReference type="GO" id="GO:2001295">
    <property type="term" value="P:malonyl-CoA biosynthetic process"/>
    <property type="evidence" value="ECO:0007669"/>
    <property type="project" value="TreeGrafter"/>
</dbReference>
<feature type="domain" description="CoA carboxyltransferase N-terminal" evidence="8">
    <location>
        <begin position="81"/>
        <end position="347"/>
    </location>
</feature>
<dbReference type="GO" id="GO:0000036">
    <property type="term" value="F:acyl carrier activity"/>
    <property type="evidence" value="ECO:0007669"/>
    <property type="project" value="UniProtKB-UniRule"/>
</dbReference>
<dbReference type="InterPro" id="IPR029045">
    <property type="entry name" value="ClpP/crotonase-like_dom_sf"/>
</dbReference>
<evidence type="ECO:0000256" key="2">
    <source>
        <dbReference type="ARBA" id="ARBA00022490"/>
    </source>
</evidence>
<dbReference type="SUPFAM" id="SSF52096">
    <property type="entry name" value="ClpP/crotonase"/>
    <property type="match status" value="1"/>
</dbReference>
<protein>
    <recommendedName>
        <fullName evidence="5 6">Malonate decarboxylase acyl carrier protein</fullName>
    </recommendedName>
    <alternativeName>
        <fullName evidence="5">Malonate decarboxylase subunit delta</fullName>
    </alternativeName>
</protein>
<evidence type="ECO:0000256" key="3">
    <source>
        <dbReference type="ARBA" id="ARBA00022553"/>
    </source>
</evidence>
<evidence type="ECO:0000259" key="8">
    <source>
        <dbReference type="PROSITE" id="PS50980"/>
    </source>
</evidence>
<dbReference type="PANTHER" id="PTHR42995">
    <property type="entry name" value="ACETYL-COENZYME A CARBOXYLASE CARBOXYL TRANSFERASE SUBUNIT BETA, CHLOROPLASTIC"/>
    <property type="match status" value="1"/>
</dbReference>
<gene>
    <name evidence="5" type="primary">mdcC</name>
    <name evidence="9" type="ORF">SAMN02745781_03332</name>
</gene>
<accession>A0A1M5F0E2</accession>
<dbReference type="InterPro" id="IPR009662">
    <property type="entry name" value="Malonate_deCO2ase_dsu"/>
</dbReference>
<organism evidence="9 10">
    <name type="scientific">Vibrio gazogenes DSM 21264 = NBRC 103151</name>
    <dbReference type="NCBI Taxonomy" id="1123492"/>
    <lineage>
        <taxon>Bacteria</taxon>
        <taxon>Pseudomonadati</taxon>
        <taxon>Pseudomonadota</taxon>
        <taxon>Gammaproteobacteria</taxon>
        <taxon>Vibrionales</taxon>
        <taxon>Vibrionaceae</taxon>
        <taxon>Vibrio</taxon>
    </lineage>
</organism>
<dbReference type="Pfam" id="PF06857">
    <property type="entry name" value="ACP"/>
    <property type="match status" value="1"/>
</dbReference>
<dbReference type="GO" id="GO:0003989">
    <property type="term" value="F:acetyl-CoA carboxylase activity"/>
    <property type="evidence" value="ECO:0007669"/>
    <property type="project" value="TreeGrafter"/>
</dbReference>
<evidence type="ECO:0000256" key="1">
    <source>
        <dbReference type="ARBA" id="ARBA00004496"/>
    </source>
</evidence>
<name>A0A1M5F0E2_VIBGA</name>
<keyword evidence="10" id="KW-1185">Reference proteome</keyword>
<dbReference type="PANTHER" id="PTHR42995:SF1">
    <property type="entry name" value="MALONATE DECARBOXYLASE BETA SUBUNIT"/>
    <property type="match status" value="1"/>
</dbReference>
<dbReference type="GO" id="GO:0005975">
    <property type="term" value="P:carbohydrate metabolic process"/>
    <property type="evidence" value="ECO:0007669"/>
    <property type="project" value="InterPro"/>
</dbReference>
<dbReference type="InterPro" id="IPR034733">
    <property type="entry name" value="AcCoA_carboxyl_beta"/>
</dbReference>
<dbReference type="AlphaFoldDB" id="A0A1M5F0E2"/>
<comment type="PTM">
    <text evidence="5 7">Covalently binds the prosthetic group of malonate decarboxylase.</text>
</comment>
<dbReference type="NCBIfam" id="NF005530">
    <property type="entry name" value="PRK07189.1"/>
    <property type="match status" value="1"/>
</dbReference>
<dbReference type="HAMAP" id="MF_00710">
    <property type="entry name" value="Malonate_deCO2ase_dsu"/>
    <property type="match status" value="1"/>
</dbReference>
<dbReference type="GO" id="GO:0016831">
    <property type="term" value="F:carboxy-lyase activity"/>
    <property type="evidence" value="ECO:0007669"/>
    <property type="project" value="InterPro"/>
</dbReference>
<keyword evidence="4" id="KW-0808">Transferase</keyword>
<dbReference type="Proteomes" id="UP000184159">
    <property type="component" value="Unassembled WGS sequence"/>
</dbReference>
<keyword evidence="2 5" id="KW-0963">Cytoplasm</keyword>
<comment type="function">
    <text evidence="5">Subunit of malonate decarboxylase, it is an acyl carrier protein to which acetyl and malonyl thioester residues are bound via a 2'-(5''-phosphoribosyl)-3'-dephospho-CoA prosthetic group and turn over during the catalytic mechanism.</text>
</comment>